<dbReference type="GO" id="GO:0016787">
    <property type="term" value="F:hydrolase activity"/>
    <property type="evidence" value="ECO:0007669"/>
    <property type="project" value="UniProtKB-KW"/>
</dbReference>
<proteinExistence type="predicted"/>
<reference evidence="4" key="1">
    <citation type="journal article" date="2021" name="Proc. Natl. Acad. Sci. U.S.A.">
        <title>Global biogeography of chemosynthetic symbionts reveals both localized and globally distributed symbiont groups. .</title>
        <authorList>
            <person name="Osvatic J.T."/>
            <person name="Wilkins L.G.E."/>
            <person name="Leibrecht L."/>
            <person name="Leray M."/>
            <person name="Zauner S."/>
            <person name="Polzin J."/>
            <person name="Camacho Y."/>
            <person name="Gros O."/>
            <person name="van Gils J.A."/>
            <person name="Eisen J.A."/>
            <person name="Petersen J.M."/>
            <person name="Yuen B."/>
        </authorList>
    </citation>
    <scope>NUCLEOTIDE SEQUENCE</scope>
    <source>
        <strain evidence="4">MAGL173</strain>
    </source>
</reference>
<dbReference type="PANTHER" id="PTHR43046">
    <property type="entry name" value="GDP-MANNOSE MANNOSYL HYDROLASE"/>
    <property type="match status" value="1"/>
</dbReference>
<dbReference type="SUPFAM" id="SSF55811">
    <property type="entry name" value="Nudix"/>
    <property type="match status" value="1"/>
</dbReference>
<accession>A0A9E4K4Z9</accession>
<dbReference type="Proteomes" id="UP000886687">
    <property type="component" value="Unassembled WGS sequence"/>
</dbReference>
<evidence type="ECO:0000256" key="2">
    <source>
        <dbReference type="ARBA" id="ARBA00022801"/>
    </source>
</evidence>
<dbReference type="PANTHER" id="PTHR43046:SF14">
    <property type="entry name" value="MUTT_NUDIX FAMILY PROTEIN"/>
    <property type="match status" value="1"/>
</dbReference>
<dbReference type="Pfam" id="PF00293">
    <property type="entry name" value="NUDIX"/>
    <property type="match status" value="1"/>
</dbReference>
<dbReference type="InterPro" id="IPR015797">
    <property type="entry name" value="NUDIX_hydrolase-like_dom_sf"/>
</dbReference>
<evidence type="ECO:0000313" key="4">
    <source>
        <dbReference type="EMBL" id="MCG7938861.1"/>
    </source>
</evidence>
<dbReference type="InterPro" id="IPR000086">
    <property type="entry name" value="NUDIX_hydrolase_dom"/>
</dbReference>
<feature type="domain" description="Nudix hydrolase" evidence="3">
    <location>
        <begin position="13"/>
        <end position="151"/>
    </location>
</feature>
<name>A0A9E4K4Z9_9GAMM</name>
<comment type="caution">
    <text evidence="4">The sequence shown here is derived from an EMBL/GenBank/DDBJ whole genome shotgun (WGS) entry which is preliminary data.</text>
</comment>
<comment type="cofactor">
    <cofactor evidence="1">
        <name>Mg(2+)</name>
        <dbReference type="ChEBI" id="CHEBI:18420"/>
    </cofactor>
</comment>
<organism evidence="4 5">
    <name type="scientific">Candidatus Thiodiazotropha lotti</name>
    <dbReference type="NCBI Taxonomy" id="2792787"/>
    <lineage>
        <taxon>Bacteria</taxon>
        <taxon>Pseudomonadati</taxon>
        <taxon>Pseudomonadota</taxon>
        <taxon>Gammaproteobacteria</taxon>
        <taxon>Chromatiales</taxon>
        <taxon>Sedimenticolaceae</taxon>
        <taxon>Candidatus Thiodiazotropha</taxon>
    </lineage>
</organism>
<evidence type="ECO:0000313" key="5">
    <source>
        <dbReference type="Proteomes" id="UP000886687"/>
    </source>
</evidence>
<dbReference type="EMBL" id="JAEPDI010000004">
    <property type="protein sequence ID" value="MCG7938861.1"/>
    <property type="molecule type" value="Genomic_DNA"/>
</dbReference>
<evidence type="ECO:0000256" key="1">
    <source>
        <dbReference type="ARBA" id="ARBA00001946"/>
    </source>
</evidence>
<keyword evidence="2" id="KW-0378">Hydrolase</keyword>
<evidence type="ECO:0000259" key="3">
    <source>
        <dbReference type="PROSITE" id="PS51462"/>
    </source>
</evidence>
<protein>
    <submittedName>
        <fullName evidence="4">NUDIX domain-containing protein</fullName>
    </submittedName>
</protein>
<dbReference type="Gene3D" id="3.90.79.10">
    <property type="entry name" value="Nucleoside Triphosphate Pyrophosphohydrolase"/>
    <property type="match status" value="1"/>
</dbReference>
<sequence>MRQASELTGLDADIRNAVRAVIVRDEAVLMQKKWQQERGFWYTLPGGGQEVQESLTQALQRECEEEIGTRVVVDGLLAVADFYKQRRTEPPSSRHLIEFLFACSVPDDYRPGPGVHPDKHQIEVVWLPFAEFSQVELFPKSLELDLQPVLQGVKPLYLGVID</sequence>
<dbReference type="PROSITE" id="PS51462">
    <property type="entry name" value="NUDIX"/>
    <property type="match status" value="1"/>
</dbReference>
<dbReference type="AlphaFoldDB" id="A0A9E4K4Z9"/>
<gene>
    <name evidence="4" type="ORF">JAZ04_08395</name>
</gene>